<dbReference type="OrthoDB" id="304440at2759"/>
<dbReference type="EMBL" id="CAJJDO010000019">
    <property type="protein sequence ID" value="CAD8149374.1"/>
    <property type="molecule type" value="Genomic_DNA"/>
</dbReference>
<comment type="caution">
    <text evidence="1">The sequence shown here is derived from an EMBL/GenBank/DDBJ whole genome shotgun (WGS) entry which is preliminary data.</text>
</comment>
<dbReference type="Proteomes" id="UP000689195">
    <property type="component" value="Unassembled WGS sequence"/>
</dbReference>
<sequence>MGSACQSLQIASKQKQNNCGAESECNSIKRAIFEHPRQILDSVSSISSYSDQYSSRPLQTVGQIKTQDWIYLNKSDNNNQTTGRVNRSLNENSLSPLKKEYQNNFSDLSVELIAEDQVQLIIPTKFKRSLIRRRVTSKVDLLNKVKQMKYQEKFKRRKT</sequence>
<evidence type="ECO:0000313" key="2">
    <source>
        <dbReference type="Proteomes" id="UP000689195"/>
    </source>
</evidence>
<gene>
    <name evidence="1" type="ORF">PPENT_87.1.T0190077</name>
</gene>
<accession>A0A8S1TCZ1</accession>
<evidence type="ECO:0000313" key="1">
    <source>
        <dbReference type="EMBL" id="CAD8149374.1"/>
    </source>
</evidence>
<keyword evidence="2" id="KW-1185">Reference proteome</keyword>
<reference evidence="1" key="1">
    <citation type="submission" date="2021-01" db="EMBL/GenBank/DDBJ databases">
        <authorList>
            <consortium name="Genoscope - CEA"/>
            <person name="William W."/>
        </authorList>
    </citation>
    <scope>NUCLEOTIDE SEQUENCE</scope>
</reference>
<dbReference type="AlphaFoldDB" id="A0A8S1TCZ1"/>
<name>A0A8S1TCZ1_9CILI</name>
<protein>
    <submittedName>
        <fullName evidence="1">Uncharacterized protein</fullName>
    </submittedName>
</protein>
<organism evidence="1 2">
    <name type="scientific">Paramecium pentaurelia</name>
    <dbReference type="NCBI Taxonomy" id="43138"/>
    <lineage>
        <taxon>Eukaryota</taxon>
        <taxon>Sar</taxon>
        <taxon>Alveolata</taxon>
        <taxon>Ciliophora</taxon>
        <taxon>Intramacronucleata</taxon>
        <taxon>Oligohymenophorea</taxon>
        <taxon>Peniculida</taxon>
        <taxon>Parameciidae</taxon>
        <taxon>Paramecium</taxon>
    </lineage>
</organism>
<proteinExistence type="predicted"/>